<organism evidence="1 2">
    <name type="scientific">Vibrio caribbeanicus ATCC BAA-2122</name>
    <dbReference type="NCBI Taxonomy" id="796620"/>
    <lineage>
        <taxon>Bacteria</taxon>
        <taxon>Pseudomonadati</taxon>
        <taxon>Pseudomonadota</taxon>
        <taxon>Gammaproteobacteria</taxon>
        <taxon>Vibrionales</taxon>
        <taxon>Vibrionaceae</taxon>
        <taxon>Vibrio</taxon>
    </lineage>
</organism>
<dbReference type="EMBL" id="AEIU01000088">
    <property type="protein sequence ID" value="EFP95775.1"/>
    <property type="molecule type" value="Genomic_DNA"/>
</dbReference>
<dbReference type="Proteomes" id="UP000002943">
    <property type="component" value="Unassembled WGS sequence"/>
</dbReference>
<proteinExistence type="predicted"/>
<dbReference type="RefSeq" id="WP_009602374.1">
    <property type="nucleotide sequence ID" value="NZ_AEIU01000088.1"/>
</dbReference>
<dbReference type="AlphaFoldDB" id="E3BMN0"/>
<sequence length="166" mass="18020">MKLRLIVLGILALLISTMALSGSLSPRAKIHKDNSLKRAVTVNLKYVVPPRCTLDVIGDTGNLHFKDAGNVKIKVSSNFSGKTELSLKDDGAGIWTSDSVNIPYKVQLHLLSDKSNNQAKFTENNFAPAERIYGLKADVITSQLPGQEVPEGEYLAPVVIELNCST</sequence>
<accession>E3BMN0</accession>
<reference evidence="1 2" key="1">
    <citation type="journal article" date="2012" name="Int. J. Syst. Evol. Microbiol.">
        <title>Vibrio caribbeanicus sp. nov., isolated from the marine sponge Scleritoderma cyanea.</title>
        <authorList>
            <person name="Hoffmann M."/>
            <person name="Monday S.R."/>
            <person name="Allard M.W."/>
            <person name="Strain E.A."/>
            <person name="Whittaker P."/>
            <person name="Naum M."/>
            <person name="McCarthy P.J."/>
            <person name="Lopez J.V."/>
            <person name="Fischer M."/>
            <person name="Brown E.W."/>
        </authorList>
    </citation>
    <scope>NUCLEOTIDE SEQUENCE [LARGE SCALE GENOMIC DNA]</scope>
    <source>
        <strain evidence="1 2">ATCC BAA-2122</strain>
    </source>
</reference>
<gene>
    <name evidence="1" type="ORF">VIBC2010_17530</name>
</gene>
<evidence type="ECO:0000313" key="2">
    <source>
        <dbReference type="Proteomes" id="UP000002943"/>
    </source>
</evidence>
<comment type="caution">
    <text evidence="1">The sequence shown here is derived from an EMBL/GenBank/DDBJ whole genome shotgun (WGS) entry which is preliminary data.</text>
</comment>
<name>E3BMN0_9VIBR</name>
<dbReference type="STRING" id="796620.VIBC2010_17530"/>
<evidence type="ECO:0000313" key="1">
    <source>
        <dbReference type="EMBL" id="EFP95775.1"/>
    </source>
</evidence>
<keyword evidence="2" id="KW-1185">Reference proteome</keyword>
<protein>
    <submittedName>
        <fullName evidence="1">Uncharacterized protein</fullName>
    </submittedName>
</protein>